<name>A0A6M3IM69_9ZZZZ</name>
<evidence type="ECO:0000256" key="3">
    <source>
        <dbReference type="SAM" id="Phobius"/>
    </source>
</evidence>
<organism evidence="4">
    <name type="scientific">viral metagenome</name>
    <dbReference type="NCBI Taxonomy" id="1070528"/>
    <lineage>
        <taxon>unclassified sequences</taxon>
        <taxon>metagenomes</taxon>
        <taxon>organismal metagenomes</taxon>
    </lineage>
</organism>
<feature type="transmembrane region" description="Helical" evidence="3">
    <location>
        <begin position="62"/>
        <end position="83"/>
    </location>
</feature>
<dbReference type="EMBL" id="MT141327">
    <property type="protein sequence ID" value="QJA58513.1"/>
    <property type="molecule type" value="Genomic_DNA"/>
</dbReference>
<evidence type="ECO:0000313" key="6">
    <source>
        <dbReference type="EMBL" id="QJH97921.1"/>
    </source>
</evidence>
<evidence type="ECO:0000256" key="2">
    <source>
        <dbReference type="SAM" id="MobiDB-lite"/>
    </source>
</evidence>
<evidence type="ECO:0000313" key="4">
    <source>
        <dbReference type="EMBL" id="QJA58513.1"/>
    </source>
</evidence>
<keyword evidence="3" id="KW-1133">Transmembrane helix</keyword>
<evidence type="ECO:0000313" key="5">
    <source>
        <dbReference type="EMBL" id="QJA81857.1"/>
    </source>
</evidence>
<keyword evidence="3" id="KW-0812">Transmembrane</keyword>
<proteinExistence type="predicted"/>
<evidence type="ECO:0000256" key="1">
    <source>
        <dbReference type="SAM" id="Coils"/>
    </source>
</evidence>
<dbReference type="EMBL" id="MT142472">
    <property type="protein sequence ID" value="QJA81857.1"/>
    <property type="molecule type" value="Genomic_DNA"/>
</dbReference>
<dbReference type="EMBL" id="MT144707">
    <property type="protein sequence ID" value="QJH97921.1"/>
    <property type="molecule type" value="Genomic_DNA"/>
</dbReference>
<reference evidence="4" key="1">
    <citation type="submission" date="2020-03" db="EMBL/GenBank/DDBJ databases">
        <title>The deep terrestrial virosphere.</title>
        <authorList>
            <person name="Holmfeldt K."/>
            <person name="Nilsson E."/>
            <person name="Simone D."/>
            <person name="Lopez-Fernandez M."/>
            <person name="Wu X."/>
            <person name="de Brujin I."/>
            <person name="Lundin D."/>
            <person name="Andersson A."/>
            <person name="Bertilsson S."/>
            <person name="Dopson M."/>
        </authorList>
    </citation>
    <scope>NUCLEOTIDE SEQUENCE</scope>
    <source>
        <strain evidence="5">MM415A00479</strain>
        <strain evidence="4">MM415B01443</strain>
        <strain evidence="6">TM448B01123</strain>
    </source>
</reference>
<keyword evidence="3" id="KW-0472">Membrane</keyword>
<protein>
    <submittedName>
        <fullName evidence="4">Uncharacterized protein</fullName>
    </submittedName>
</protein>
<feature type="region of interest" description="Disordered" evidence="2">
    <location>
        <begin position="1"/>
        <end position="46"/>
    </location>
</feature>
<keyword evidence="1" id="KW-0175">Coiled coil</keyword>
<accession>A0A6M3IM69</accession>
<gene>
    <name evidence="5" type="ORF">MM415A00479_0016</name>
    <name evidence="4" type="ORF">MM415B01443_0009</name>
    <name evidence="6" type="ORF">TM448B01123_0007</name>
</gene>
<feature type="coiled-coil region" evidence="1">
    <location>
        <begin position="401"/>
        <end position="428"/>
    </location>
</feature>
<dbReference type="AlphaFoldDB" id="A0A6M3IM69"/>
<sequence>MALSTDPMGMEEGRDLSGYEGLGKVGPDLPSGWDPTTRRGKTGVSSIGYEKKEQSYEKWGRIIGAFLGMLSPIPGGVLIGAAIGRRLGQRAARATLSQSVAKETGATKETVDRVIDIGIKSGVLNVSGDKGGDQIITVIGEQDMAQDNYGNWWENTAGPISVGGGPGMRMPGGGTWIRTEDGRQYFMTPEMLSPGYNGPIAWAGGKYTLPSDPDDPRNAEYVKQQQGAATGDITGTITDPSTGYAYPANTMSSPLMADPKTDTWNNFLDSYFGIKPTDEDPGVPSYLDRVLRDVTFKQDEGKEFLDRLNQISQETVSGLQPYSAMLKKQVESTRPIGLSFGGTPMASFISRPDREVGKDYNAVIQQIAAAKKDPANVRFGMADMMSPEKGYIDYIKNYENLIRLALNKEAIEKELAIKQQEVEQKETDFSWIQAAKDIIDLGSSGYDLYKTIFA</sequence>